<organism evidence="2 3">
    <name type="scientific">Paraburkholderia pallida</name>
    <dbReference type="NCBI Taxonomy" id="2547399"/>
    <lineage>
        <taxon>Bacteria</taxon>
        <taxon>Pseudomonadati</taxon>
        <taxon>Pseudomonadota</taxon>
        <taxon>Betaproteobacteria</taxon>
        <taxon>Burkholderiales</taxon>
        <taxon>Burkholderiaceae</taxon>
        <taxon>Paraburkholderia</taxon>
    </lineage>
</organism>
<proteinExistence type="predicted"/>
<feature type="region of interest" description="Disordered" evidence="1">
    <location>
        <begin position="389"/>
        <end position="417"/>
    </location>
</feature>
<dbReference type="OrthoDB" id="4246702at2"/>
<gene>
    <name evidence="2" type="ORF">E1956_12195</name>
</gene>
<dbReference type="RefSeq" id="WP_134749155.1">
    <property type="nucleotide sequence ID" value="NZ_CP038148.1"/>
</dbReference>
<dbReference type="EMBL" id="CP038148">
    <property type="protein sequence ID" value="QBQ97861.1"/>
    <property type="molecule type" value="Genomic_DNA"/>
</dbReference>
<dbReference type="KEGG" id="ppai:E1956_12195"/>
<accession>A0A4P7CUT5</accession>
<evidence type="ECO:0000313" key="2">
    <source>
        <dbReference type="EMBL" id="QBQ97861.1"/>
    </source>
</evidence>
<feature type="compositionally biased region" description="Polar residues" evidence="1">
    <location>
        <begin position="405"/>
        <end position="417"/>
    </location>
</feature>
<name>A0A4P7CUT5_9BURK</name>
<evidence type="ECO:0000256" key="1">
    <source>
        <dbReference type="SAM" id="MobiDB-lite"/>
    </source>
</evidence>
<feature type="region of interest" description="Disordered" evidence="1">
    <location>
        <begin position="111"/>
        <end position="134"/>
    </location>
</feature>
<dbReference type="AlphaFoldDB" id="A0A4P7CUT5"/>
<protein>
    <submittedName>
        <fullName evidence="2">Uncharacterized protein</fullName>
    </submittedName>
</protein>
<keyword evidence="3" id="KW-1185">Reference proteome</keyword>
<evidence type="ECO:0000313" key="3">
    <source>
        <dbReference type="Proteomes" id="UP000295727"/>
    </source>
</evidence>
<sequence>MSGVAIKFAMECESFPDCPAMSAEEKWYLARVCFAAGKADDLVRKSITELATLAHVNVDSAQGYTRDFIAWGVLKFTGDYCGKTKRIPIYKVTPEWASGAALIAPSRAATEKVNKAKRRTKSNTPHGVAYSPGEIPDTKVAIKTAKYPTPCGGNTLHGVASIPDTVSGINAPLYIRGLQDNQQGNDKESDKEAVARVNGHDAPQPLAGEASHVAAQPATAVACPVPGALPDGKATPVAFGAAEGDARAAAATASDDHNPSGTVAAARVFQRAAVTASTSQPTHEIPTRANGKWPYEMAKIAKRLTDEDRADPRCIAFARRLVEHNGGGLPSTPFDQRIVAERLPVLARADVTDAEFDRAVARAVKHYGSPTWLGVMRYLRDGIGEREYTTTPQKAKAPFDRPATSAGTYVPGNTTRH</sequence>
<reference evidence="2 3" key="1">
    <citation type="submission" date="2019-03" db="EMBL/GenBank/DDBJ databases">
        <title>Paraburkholderia sp. 7MH5, isolated from subtropical forest soil.</title>
        <authorList>
            <person name="Gao Z.-H."/>
            <person name="Qiu L.-H."/>
        </authorList>
    </citation>
    <scope>NUCLEOTIDE SEQUENCE [LARGE SCALE GENOMIC DNA]</scope>
    <source>
        <strain evidence="2 3">7MH5</strain>
    </source>
</reference>
<dbReference type="Proteomes" id="UP000295727">
    <property type="component" value="Chromosome 1"/>
</dbReference>